<sequence>MMIYRELFGFSVRNTFYRNEKYPSELIYQEDFEVRPAPSTQDFLRDTGLVFRKNQNGFKLWGKVVRLTPSLMALARKIDPATRLTFLVTLINQDIQGFSEVAVKELNGGFVYYGHNRGSHADPRNDLRMSTQPTVNATDDLLRTQPAAYSFLAPGLLPSTAAKVVALDGPEIVLPLSTTQANATTTFSFSLGAAPLGRYQLEVSGVVQDTFYYIGNQQNVFGVIEIFFSGTAANYQILEPDNSLTSDRPQYLLRLQGRKTFWRYTVNMIRNPLAAPAVAISDGSALFTLSSSSPTQAVFTSDVHFDSQEDPLLRGSPPNLVKINLKDGVNEKIEQLPLPNLALLKEESNLYYSDITINI</sequence>
<evidence type="ECO:0000313" key="1">
    <source>
        <dbReference type="EMBL" id="PWJ57466.1"/>
    </source>
</evidence>
<proteinExistence type="predicted"/>
<gene>
    <name evidence="1" type="ORF">CLV98_107174</name>
</gene>
<dbReference type="OrthoDB" id="977410at2"/>
<dbReference type="RefSeq" id="WP_109675224.1">
    <property type="nucleotide sequence ID" value="NZ_QGDT01000007.1"/>
</dbReference>
<accession>A0A316AID6</accession>
<dbReference type="EMBL" id="QGDT01000007">
    <property type="protein sequence ID" value="PWJ57466.1"/>
    <property type="molecule type" value="Genomic_DNA"/>
</dbReference>
<evidence type="ECO:0000313" key="2">
    <source>
        <dbReference type="Proteomes" id="UP000245880"/>
    </source>
</evidence>
<dbReference type="Proteomes" id="UP000245880">
    <property type="component" value="Unassembled WGS sequence"/>
</dbReference>
<keyword evidence="2" id="KW-1185">Reference proteome</keyword>
<organism evidence="1 2">
    <name type="scientific">Dyadobacter jejuensis</name>
    <dbReference type="NCBI Taxonomy" id="1082580"/>
    <lineage>
        <taxon>Bacteria</taxon>
        <taxon>Pseudomonadati</taxon>
        <taxon>Bacteroidota</taxon>
        <taxon>Cytophagia</taxon>
        <taxon>Cytophagales</taxon>
        <taxon>Spirosomataceae</taxon>
        <taxon>Dyadobacter</taxon>
    </lineage>
</organism>
<protein>
    <submittedName>
        <fullName evidence="1">Uncharacterized protein</fullName>
    </submittedName>
</protein>
<comment type="caution">
    <text evidence="1">The sequence shown here is derived from an EMBL/GenBank/DDBJ whole genome shotgun (WGS) entry which is preliminary data.</text>
</comment>
<reference evidence="1 2" key="1">
    <citation type="submission" date="2018-03" db="EMBL/GenBank/DDBJ databases">
        <title>Genomic Encyclopedia of Archaeal and Bacterial Type Strains, Phase II (KMG-II): from individual species to whole genera.</title>
        <authorList>
            <person name="Goeker M."/>
        </authorList>
    </citation>
    <scope>NUCLEOTIDE SEQUENCE [LARGE SCALE GENOMIC DNA]</scope>
    <source>
        <strain evidence="1 2">DSM 100346</strain>
    </source>
</reference>
<dbReference type="AlphaFoldDB" id="A0A316AID6"/>
<name>A0A316AID6_9BACT</name>